<evidence type="ECO:0000256" key="2">
    <source>
        <dbReference type="ARBA" id="ARBA00006448"/>
    </source>
</evidence>
<feature type="domain" description="YetF-like N-terminal transmembrane" evidence="9">
    <location>
        <begin position="7"/>
        <end position="80"/>
    </location>
</feature>
<reference evidence="10 11" key="1">
    <citation type="submission" date="2016-04" db="EMBL/GenBank/DDBJ databases">
        <title>Complete genome sequence of Fictibacillus phosphorivorans G25-29, a strain toxic to nematodes.</title>
        <authorList>
            <person name="Zheng Z."/>
        </authorList>
    </citation>
    <scope>NUCLEOTIDE SEQUENCE [LARGE SCALE GENOMIC DNA]</scope>
    <source>
        <strain evidence="10 11">G25-29</strain>
    </source>
</reference>
<keyword evidence="11" id="KW-1185">Reference proteome</keyword>
<evidence type="ECO:0000259" key="9">
    <source>
        <dbReference type="Pfam" id="PF20730"/>
    </source>
</evidence>
<evidence type="ECO:0000259" key="8">
    <source>
        <dbReference type="Pfam" id="PF04239"/>
    </source>
</evidence>
<dbReference type="Proteomes" id="UP000076623">
    <property type="component" value="Chromosome"/>
</dbReference>
<dbReference type="InterPro" id="IPR007353">
    <property type="entry name" value="DUF421"/>
</dbReference>
<dbReference type="GO" id="GO:0005886">
    <property type="term" value="C:plasma membrane"/>
    <property type="evidence" value="ECO:0007669"/>
    <property type="project" value="UniProtKB-SubCell"/>
</dbReference>
<evidence type="ECO:0000256" key="4">
    <source>
        <dbReference type="ARBA" id="ARBA00022692"/>
    </source>
</evidence>
<dbReference type="RefSeq" id="WP_066393213.1">
    <property type="nucleotide sequence ID" value="NZ_CP015378.1"/>
</dbReference>
<evidence type="ECO:0000256" key="6">
    <source>
        <dbReference type="ARBA" id="ARBA00023136"/>
    </source>
</evidence>
<proteinExistence type="inferred from homology"/>
<accession>A0A160IM16</accession>
<dbReference type="PANTHER" id="PTHR34582">
    <property type="entry name" value="UPF0702 TRANSMEMBRANE PROTEIN YCAP"/>
    <property type="match status" value="1"/>
</dbReference>
<dbReference type="Gene3D" id="3.30.240.20">
    <property type="entry name" value="bsu07140 like domains"/>
    <property type="match status" value="2"/>
</dbReference>
<sequence length="231" mass="26080">MDIHVGQLTTELIVGFIALFLLTKVLGKTQISQITPFDFISSIFLGELVGNAMYDDETSIFVILYAIVVWGSMVYIVEIISQKFKGTRKFLEGAPTIVIRNGLIDRDMLKKSKLDINQLQNLVRQKGFFGLREVEYAILESNGSLSILPKYQYGPPNRQDLNLQSQEQPELPITLILDGELNHDNLSTAGLSRNKLLEQIHKQGYSDIKEVVYAEFSEGKLLIMPCTKPKK</sequence>
<dbReference type="Pfam" id="PF20730">
    <property type="entry name" value="YetF_N"/>
    <property type="match status" value="1"/>
</dbReference>
<feature type="domain" description="YetF C-terminal" evidence="8">
    <location>
        <begin position="82"/>
        <end position="216"/>
    </location>
</feature>
<dbReference type="AlphaFoldDB" id="A0A160IM16"/>
<name>A0A160IM16_9BACL</name>
<comment type="similarity">
    <text evidence="2">Belongs to the UPF0702 family.</text>
</comment>
<comment type="subcellular location">
    <subcellularLocation>
        <location evidence="1">Cell membrane</location>
        <topology evidence="1">Multi-pass membrane protein</topology>
    </subcellularLocation>
</comment>
<organism evidence="10 11">
    <name type="scientific">Fictibacillus phosphorivorans</name>
    <dbReference type="NCBI Taxonomy" id="1221500"/>
    <lineage>
        <taxon>Bacteria</taxon>
        <taxon>Bacillati</taxon>
        <taxon>Bacillota</taxon>
        <taxon>Bacilli</taxon>
        <taxon>Bacillales</taxon>
        <taxon>Fictibacillaceae</taxon>
        <taxon>Fictibacillus</taxon>
    </lineage>
</organism>
<evidence type="ECO:0008006" key="12">
    <source>
        <dbReference type="Google" id="ProtNLM"/>
    </source>
</evidence>
<dbReference type="KEGG" id="fpn:ABE65_007700"/>
<dbReference type="Pfam" id="PF04239">
    <property type="entry name" value="DUF421"/>
    <property type="match status" value="1"/>
</dbReference>
<dbReference type="InterPro" id="IPR048454">
    <property type="entry name" value="YetF_N"/>
</dbReference>
<evidence type="ECO:0000256" key="1">
    <source>
        <dbReference type="ARBA" id="ARBA00004651"/>
    </source>
</evidence>
<keyword evidence="4 7" id="KW-0812">Transmembrane</keyword>
<dbReference type="PANTHER" id="PTHR34582:SF5">
    <property type="entry name" value="UPF0702 TRANSMEMBRANE PROTEIN YETF"/>
    <property type="match status" value="1"/>
</dbReference>
<evidence type="ECO:0000256" key="7">
    <source>
        <dbReference type="SAM" id="Phobius"/>
    </source>
</evidence>
<gene>
    <name evidence="10" type="ORF">ABE65_007700</name>
</gene>
<feature type="transmembrane region" description="Helical" evidence="7">
    <location>
        <begin position="6"/>
        <end position="27"/>
    </location>
</feature>
<feature type="transmembrane region" description="Helical" evidence="7">
    <location>
        <begin position="60"/>
        <end position="80"/>
    </location>
</feature>
<dbReference type="EMBL" id="CP015378">
    <property type="protein sequence ID" value="ANC76690.1"/>
    <property type="molecule type" value="Genomic_DNA"/>
</dbReference>
<dbReference type="InterPro" id="IPR023090">
    <property type="entry name" value="UPF0702_alpha/beta_dom_sf"/>
</dbReference>
<evidence type="ECO:0000256" key="3">
    <source>
        <dbReference type="ARBA" id="ARBA00022475"/>
    </source>
</evidence>
<keyword evidence="5 7" id="KW-1133">Transmembrane helix</keyword>
<keyword evidence="3" id="KW-1003">Cell membrane</keyword>
<dbReference type="STRING" id="1221500.ABE65_007700"/>
<keyword evidence="6 7" id="KW-0472">Membrane</keyword>
<evidence type="ECO:0000313" key="11">
    <source>
        <dbReference type="Proteomes" id="UP000076623"/>
    </source>
</evidence>
<evidence type="ECO:0000256" key="5">
    <source>
        <dbReference type="ARBA" id="ARBA00022989"/>
    </source>
</evidence>
<protein>
    <recommendedName>
        <fullName evidence="12">DUF421 domain-containing protein</fullName>
    </recommendedName>
</protein>
<evidence type="ECO:0000313" key="10">
    <source>
        <dbReference type="EMBL" id="ANC76690.1"/>
    </source>
</evidence>